<dbReference type="Gene3D" id="3.40.630.30">
    <property type="match status" value="1"/>
</dbReference>
<proteinExistence type="predicted"/>
<dbReference type="Pfam" id="PF00583">
    <property type="entry name" value="Acetyltransf_1"/>
    <property type="match status" value="1"/>
</dbReference>
<evidence type="ECO:0000259" key="2">
    <source>
        <dbReference type="PROSITE" id="PS51186"/>
    </source>
</evidence>
<accession>A0A267MLZ7</accession>
<dbReference type="PANTHER" id="PTHR13947">
    <property type="entry name" value="GNAT FAMILY N-ACETYLTRANSFERASE"/>
    <property type="match status" value="1"/>
</dbReference>
<dbReference type="AlphaFoldDB" id="A0A267MLZ7"/>
<reference evidence="3 4" key="1">
    <citation type="submission" date="2017-06" db="EMBL/GenBank/DDBJ databases">
        <title>Draft genome sequence of anaerobic fermentative bacterium Anaeromicrobium sediminis DY2726D isolated from West Pacific Ocean sediments.</title>
        <authorList>
            <person name="Zeng X."/>
        </authorList>
    </citation>
    <scope>NUCLEOTIDE SEQUENCE [LARGE SCALE GENOMIC DNA]</scope>
    <source>
        <strain evidence="3 4">DY2726D</strain>
    </source>
</reference>
<evidence type="ECO:0000256" key="1">
    <source>
        <dbReference type="ARBA" id="ARBA00022679"/>
    </source>
</evidence>
<name>A0A267MLZ7_9FIRM</name>
<sequence>MKFRDICEKDFKYISSLNEQLGYDLSESMVKERIKYILENTKDRIIVAEINNKVIGYIHGSPYELLYYDSVINIVGLVVDKNCRRLGVGKKLINEIELWARENNFKGIRLVSGWDRKGAHDFYEKCGFINRKDQKNFIKIF</sequence>
<dbReference type="Proteomes" id="UP000216024">
    <property type="component" value="Unassembled WGS sequence"/>
</dbReference>
<dbReference type="GO" id="GO:0008080">
    <property type="term" value="F:N-acetyltransferase activity"/>
    <property type="evidence" value="ECO:0007669"/>
    <property type="project" value="InterPro"/>
</dbReference>
<keyword evidence="4" id="KW-1185">Reference proteome</keyword>
<organism evidence="3 4">
    <name type="scientific">Anaeromicrobium sediminis</name>
    <dbReference type="NCBI Taxonomy" id="1478221"/>
    <lineage>
        <taxon>Bacteria</taxon>
        <taxon>Bacillati</taxon>
        <taxon>Bacillota</taxon>
        <taxon>Clostridia</taxon>
        <taxon>Peptostreptococcales</taxon>
        <taxon>Thermotaleaceae</taxon>
        <taxon>Anaeromicrobium</taxon>
    </lineage>
</organism>
<dbReference type="InterPro" id="IPR000182">
    <property type="entry name" value="GNAT_dom"/>
</dbReference>
<dbReference type="InterPro" id="IPR016181">
    <property type="entry name" value="Acyl_CoA_acyltransferase"/>
</dbReference>
<dbReference type="CDD" id="cd04301">
    <property type="entry name" value="NAT_SF"/>
    <property type="match status" value="1"/>
</dbReference>
<keyword evidence="1 3" id="KW-0808">Transferase</keyword>
<gene>
    <name evidence="3" type="ORF">CCE28_05925</name>
</gene>
<dbReference type="InterPro" id="IPR050769">
    <property type="entry name" value="NAT_camello-type"/>
</dbReference>
<protein>
    <submittedName>
        <fullName evidence="3">N-acetyltransferase</fullName>
    </submittedName>
</protein>
<dbReference type="SUPFAM" id="SSF55729">
    <property type="entry name" value="Acyl-CoA N-acyltransferases (Nat)"/>
    <property type="match status" value="1"/>
</dbReference>
<comment type="caution">
    <text evidence="3">The sequence shown here is derived from an EMBL/GenBank/DDBJ whole genome shotgun (WGS) entry which is preliminary data.</text>
</comment>
<dbReference type="RefSeq" id="WP_095131939.1">
    <property type="nucleotide sequence ID" value="NZ_NIBG01000003.1"/>
</dbReference>
<dbReference type="PANTHER" id="PTHR13947:SF37">
    <property type="entry name" value="LD18367P"/>
    <property type="match status" value="1"/>
</dbReference>
<evidence type="ECO:0000313" key="3">
    <source>
        <dbReference type="EMBL" id="PAB60432.1"/>
    </source>
</evidence>
<dbReference type="OrthoDB" id="360261at2"/>
<evidence type="ECO:0000313" key="4">
    <source>
        <dbReference type="Proteomes" id="UP000216024"/>
    </source>
</evidence>
<dbReference type="EMBL" id="NIBG01000003">
    <property type="protein sequence ID" value="PAB60432.1"/>
    <property type="molecule type" value="Genomic_DNA"/>
</dbReference>
<dbReference type="PROSITE" id="PS51186">
    <property type="entry name" value="GNAT"/>
    <property type="match status" value="1"/>
</dbReference>
<feature type="domain" description="N-acetyltransferase" evidence="2">
    <location>
        <begin position="1"/>
        <end position="141"/>
    </location>
</feature>